<sequence length="115" mass="12669">MLSSFQGIVPTSARWVEPVPYLYYYFAMAAISLAMVKIRLEIGGCIGTGKTAKRPECLVAFLALKVANRNFNDIRRAGLGMGQLGGPELILARNISERKPRINRVKDENKNLATG</sequence>
<dbReference type="HOGENOM" id="CLU_2185854_0_0_1"/>
<dbReference type="EMBL" id="ABSU01000017">
    <property type="protein sequence ID" value="EFE32036.1"/>
    <property type="molecule type" value="Genomic_DNA"/>
</dbReference>
<dbReference type="KEGG" id="abe:ARB_00927"/>
<name>D4AXK8_ARTBC</name>
<keyword evidence="2" id="KW-1185">Reference proteome</keyword>
<gene>
    <name evidence="1" type="ORF">ARB_00927</name>
</gene>
<protein>
    <submittedName>
        <fullName evidence="1">Uncharacterized protein</fullName>
    </submittedName>
</protein>
<dbReference type="RefSeq" id="XP_003012676.1">
    <property type="nucleotide sequence ID" value="XM_003012630.1"/>
</dbReference>
<dbReference type="Proteomes" id="UP000008866">
    <property type="component" value="Unassembled WGS sequence"/>
</dbReference>
<organism evidence="1 2">
    <name type="scientific">Arthroderma benhamiae (strain ATCC MYA-4681 / CBS 112371)</name>
    <name type="common">Trichophyton mentagrophytes</name>
    <dbReference type="NCBI Taxonomy" id="663331"/>
    <lineage>
        <taxon>Eukaryota</taxon>
        <taxon>Fungi</taxon>
        <taxon>Dikarya</taxon>
        <taxon>Ascomycota</taxon>
        <taxon>Pezizomycotina</taxon>
        <taxon>Eurotiomycetes</taxon>
        <taxon>Eurotiomycetidae</taxon>
        <taxon>Onygenales</taxon>
        <taxon>Arthrodermataceae</taxon>
        <taxon>Trichophyton</taxon>
    </lineage>
</organism>
<accession>D4AXK8</accession>
<evidence type="ECO:0000313" key="2">
    <source>
        <dbReference type="Proteomes" id="UP000008866"/>
    </source>
</evidence>
<proteinExistence type="predicted"/>
<reference evidence="2" key="1">
    <citation type="journal article" date="2011" name="Genome Biol.">
        <title>Comparative and functional genomics provide insights into the pathogenicity of dermatophytic fungi.</title>
        <authorList>
            <person name="Burmester A."/>
            <person name="Shelest E."/>
            <person name="Gloeckner G."/>
            <person name="Heddergott C."/>
            <person name="Schindler S."/>
            <person name="Staib P."/>
            <person name="Heidel A."/>
            <person name="Felder M."/>
            <person name="Petzold A."/>
            <person name="Szafranski K."/>
            <person name="Feuermann M."/>
            <person name="Pedruzzi I."/>
            <person name="Priebe S."/>
            <person name="Groth M."/>
            <person name="Winkler R."/>
            <person name="Li W."/>
            <person name="Kniemeyer O."/>
            <person name="Schroeckh V."/>
            <person name="Hertweck C."/>
            <person name="Hube B."/>
            <person name="White T.C."/>
            <person name="Platzer M."/>
            <person name="Guthke R."/>
            <person name="Heitman J."/>
            <person name="Woestemeyer J."/>
            <person name="Zipfel P.F."/>
            <person name="Monod M."/>
            <person name="Brakhage A.A."/>
        </authorList>
    </citation>
    <scope>NUCLEOTIDE SEQUENCE [LARGE SCALE GENOMIC DNA]</scope>
    <source>
        <strain evidence="2">ATCC MYA-4681 / CBS 112371</strain>
    </source>
</reference>
<dbReference type="AlphaFoldDB" id="D4AXK8"/>
<dbReference type="eggNOG" id="ENOG502RQB3">
    <property type="taxonomic scope" value="Eukaryota"/>
</dbReference>
<dbReference type="GeneID" id="9522754"/>
<evidence type="ECO:0000313" key="1">
    <source>
        <dbReference type="EMBL" id="EFE32036.1"/>
    </source>
</evidence>
<comment type="caution">
    <text evidence="1">The sequence shown here is derived from an EMBL/GenBank/DDBJ whole genome shotgun (WGS) entry which is preliminary data.</text>
</comment>